<evidence type="ECO:0000313" key="2">
    <source>
        <dbReference type="Proteomes" id="UP001642484"/>
    </source>
</evidence>
<dbReference type="Proteomes" id="UP001642484">
    <property type="component" value="Unassembled WGS sequence"/>
</dbReference>
<name>A0ABP0KS29_9DINO</name>
<accession>A0ABP0KS29</accession>
<evidence type="ECO:0000313" key="1">
    <source>
        <dbReference type="EMBL" id="CAK9029013.1"/>
    </source>
</evidence>
<sequence>MDSVLRGKLAEQMSRAENEALLAGMENTYQLLRQSGLMYTIQISPAFVGCHPQNRDGIGVDQQHVHSLVDKFQESGFVSSAGRYMAVEVEPGNNTVKDFNEEMVAKSNGQLAPIKDTLKYASISGSHSNQALRLWRYACQHNGKPLSIDALRVDDAAYAECASSGVMWQVIDHAVVQAFPQFVGLCQAACNSVQQVSQVETEFQLMHRLRQHVGAKGELPPYADIAPSILRSHPPNPDVLPYVYKFMSRFGEASMMKNTESFVAAFGSVKNQLGASVWDALSLDAKHKNEDLVLWRQALLKTMMTCNDRVVSVGDIKRSLSNAQMLTKIIVFEKNLLTLKNEMPKFKLTEFQKIAGLGAFEVRCVMFVLQKKPKDPDAQLTMPVESVEHAKTAARLMEKFAIGDLLVRSDGEGGRILAMTPLELKMQGDQGEFVLQADEVLNSSDWKKQSEPKPRVPVKDPDLWHSVLAATDVKARAQIRLWEEGYKMTPKSDDLSLWAKPKGVIVTKDFGKGKIVLPALTNRIELLMTTDGKTPLSGSYLMRDEKVQGKKCRLYVLSPAGCSIPFWLLATTTESDDSNMSLQYIKGIPCAKSTRDIESGEELVLLKEKTEKCFAPLSFTDPAPPPAKKKKASA</sequence>
<comment type="caution">
    <text evidence="1">The sequence shown here is derived from an EMBL/GenBank/DDBJ whole genome shotgun (WGS) entry which is preliminary data.</text>
</comment>
<dbReference type="EMBL" id="CAXAMN010009535">
    <property type="protein sequence ID" value="CAK9029013.1"/>
    <property type="molecule type" value="Genomic_DNA"/>
</dbReference>
<protein>
    <submittedName>
        <fullName evidence="1">Uncharacterized protein</fullName>
    </submittedName>
</protein>
<keyword evidence="2" id="KW-1185">Reference proteome</keyword>
<organism evidence="1 2">
    <name type="scientific">Durusdinium trenchii</name>
    <dbReference type="NCBI Taxonomy" id="1381693"/>
    <lineage>
        <taxon>Eukaryota</taxon>
        <taxon>Sar</taxon>
        <taxon>Alveolata</taxon>
        <taxon>Dinophyceae</taxon>
        <taxon>Suessiales</taxon>
        <taxon>Symbiodiniaceae</taxon>
        <taxon>Durusdinium</taxon>
    </lineage>
</organism>
<reference evidence="1 2" key="1">
    <citation type="submission" date="2024-02" db="EMBL/GenBank/DDBJ databases">
        <authorList>
            <person name="Chen Y."/>
            <person name="Shah S."/>
            <person name="Dougan E. K."/>
            <person name="Thang M."/>
            <person name="Chan C."/>
        </authorList>
    </citation>
    <scope>NUCLEOTIDE SEQUENCE [LARGE SCALE GENOMIC DNA]</scope>
</reference>
<gene>
    <name evidence="1" type="ORF">CCMP2556_LOCUS17320</name>
</gene>
<proteinExistence type="predicted"/>